<dbReference type="GO" id="GO:0051301">
    <property type="term" value="P:cell division"/>
    <property type="evidence" value="ECO:0007669"/>
    <property type="project" value="UniProtKB-KW"/>
</dbReference>
<dbReference type="EMBL" id="CACRXK020003647">
    <property type="protein sequence ID" value="CAB3999675.1"/>
    <property type="molecule type" value="Genomic_DNA"/>
</dbReference>
<dbReference type="FunFam" id="1.10.472.10:FF:000001">
    <property type="entry name" value="G2/mitotic-specific cyclin"/>
    <property type="match status" value="1"/>
</dbReference>
<dbReference type="Gene3D" id="1.10.472.10">
    <property type="entry name" value="Cyclin-like"/>
    <property type="match status" value="2"/>
</dbReference>
<dbReference type="OrthoDB" id="5590282at2759"/>
<evidence type="ECO:0000313" key="7">
    <source>
        <dbReference type="EMBL" id="CAB3999675.1"/>
    </source>
</evidence>
<dbReference type="SMART" id="SM01332">
    <property type="entry name" value="Cyclin_C"/>
    <property type="match status" value="1"/>
</dbReference>
<dbReference type="GO" id="GO:0044772">
    <property type="term" value="P:mitotic cell cycle phase transition"/>
    <property type="evidence" value="ECO:0007669"/>
    <property type="project" value="InterPro"/>
</dbReference>
<dbReference type="PROSITE" id="PS00292">
    <property type="entry name" value="CYCLINS"/>
    <property type="match status" value="1"/>
</dbReference>
<dbReference type="InterPro" id="IPR006671">
    <property type="entry name" value="Cyclin_N"/>
</dbReference>
<dbReference type="CDD" id="cd20507">
    <property type="entry name" value="CYCLIN_CCNB1-like_rpt1"/>
    <property type="match status" value="1"/>
</dbReference>
<feature type="domain" description="Cyclin-like" evidence="5">
    <location>
        <begin position="242"/>
        <end position="324"/>
    </location>
</feature>
<dbReference type="InterPro" id="IPR013763">
    <property type="entry name" value="Cyclin-like_dom"/>
</dbReference>
<dbReference type="SUPFAM" id="SSF47954">
    <property type="entry name" value="Cyclin-like"/>
    <property type="match status" value="2"/>
</dbReference>
<dbReference type="Pfam" id="PF00134">
    <property type="entry name" value="Cyclin_N"/>
    <property type="match status" value="1"/>
</dbReference>
<dbReference type="GO" id="GO:0016538">
    <property type="term" value="F:cyclin-dependent protein serine/threonine kinase regulator activity"/>
    <property type="evidence" value="ECO:0007669"/>
    <property type="project" value="InterPro"/>
</dbReference>
<dbReference type="CDD" id="cd20509">
    <property type="entry name" value="CYCLIN_CCNB1-like_rpt2"/>
    <property type="match status" value="1"/>
</dbReference>
<feature type="domain" description="Cyclin-like" evidence="5">
    <location>
        <begin position="144"/>
        <end position="229"/>
    </location>
</feature>
<dbReference type="AlphaFoldDB" id="A0A7D9E397"/>
<protein>
    <submittedName>
        <fullName evidence="7">Cyclin B</fullName>
    </submittedName>
</protein>
<dbReference type="InterPro" id="IPR036915">
    <property type="entry name" value="Cyclin-like_sf"/>
</dbReference>
<evidence type="ECO:0000256" key="1">
    <source>
        <dbReference type="ARBA" id="ARBA00022618"/>
    </source>
</evidence>
<evidence type="ECO:0000313" key="8">
    <source>
        <dbReference type="Proteomes" id="UP001152795"/>
    </source>
</evidence>
<dbReference type="InterPro" id="IPR039361">
    <property type="entry name" value="Cyclin"/>
</dbReference>
<accession>A0A7D9E397</accession>
<dbReference type="Pfam" id="PF02984">
    <property type="entry name" value="Cyclin_C"/>
    <property type="match status" value="1"/>
</dbReference>
<evidence type="ECO:0000256" key="3">
    <source>
        <dbReference type="ARBA" id="ARBA00023306"/>
    </source>
</evidence>
<dbReference type="PANTHER" id="PTHR10177">
    <property type="entry name" value="CYCLINS"/>
    <property type="match status" value="1"/>
</dbReference>
<keyword evidence="8" id="KW-1185">Reference proteome</keyword>
<dbReference type="InterPro" id="IPR046965">
    <property type="entry name" value="Cyclin_A/B-like"/>
</dbReference>
<dbReference type="InterPro" id="IPR004367">
    <property type="entry name" value="Cyclin_C-dom"/>
</dbReference>
<dbReference type="InterPro" id="IPR048258">
    <property type="entry name" value="Cyclins_cyclin-box"/>
</dbReference>
<organism evidence="7 8">
    <name type="scientific">Paramuricea clavata</name>
    <name type="common">Red gorgonian</name>
    <name type="synonym">Violescent sea-whip</name>
    <dbReference type="NCBI Taxonomy" id="317549"/>
    <lineage>
        <taxon>Eukaryota</taxon>
        <taxon>Metazoa</taxon>
        <taxon>Cnidaria</taxon>
        <taxon>Anthozoa</taxon>
        <taxon>Octocorallia</taxon>
        <taxon>Malacalcyonacea</taxon>
        <taxon>Plexauridae</taxon>
        <taxon>Paramuricea</taxon>
    </lineage>
</organism>
<reference evidence="7" key="1">
    <citation type="submission" date="2020-04" db="EMBL/GenBank/DDBJ databases">
        <authorList>
            <person name="Alioto T."/>
            <person name="Alioto T."/>
            <person name="Gomez Garrido J."/>
        </authorList>
    </citation>
    <scope>NUCLEOTIDE SEQUENCE</scope>
    <source>
        <strain evidence="7">A484AB</strain>
    </source>
</reference>
<gene>
    <name evidence="7" type="ORF">PACLA_8A019652</name>
</gene>
<sequence>MSRSQVNTATVFQENQGPVAHLKAKDGEAKRSDRIRNVLHTVTNNSRIPQRSKKVLAKLTKQPVLEETQRTTIETESVKSEVDIDSKDVVDIDAEDHDNPFSCAEYAEEIYRYLRKREDIYQVPNNYIQSHKEINVRMRAILVDWLVSVHDKFKLTQETLFLAISILDRYLAVNHKEKKSNLQLIGVTAMFLASKVEDIYAPDISDLVYITDDSCSSTMIKSYERKMSAQLEFNFGDPLCIHFLRRNSKALKATAQQHALAKFFMELMLLDYECCVSFPPSQRAAAALCVAMRITDNSSWDATLVHYSSYTEASLKPCIIKIANLVLESLNKQSQMGSVRQKYSRAKFCSVATLPCLNSTFITEIPKEK</sequence>
<dbReference type="SMART" id="SM00385">
    <property type="entry name" value="CYCLIN"/>
    <property type="match status" value="2"/>
</dbReference>
<name>A0A7D9E397_PARCT</name>
<evidence type="ECO:0000256" key="4">
    <source>
        <dbReference type="RuleBase" id="RU000383"/>
    </source>
</evidence>
<evidence type="ECO:0000259" key="6">
    <source>
        <dbReference type="SMART" id="SM01332"/>
    </source>
</evidence>
<proteinExistence type="inferred from homology"/>
<comment type="caution">
    <text evidence="7">The sequence shown here is derived from an EMBL/GenBank/DDBJ whole genome shotgun (WGS) entry which is preliminary data.</text>
</comment>
<evidence type="ECO:0000259" key="5">
    <source>
        <dbReference type="SMART" id="SM00385"/>
    </source>
</evidence>
<dbReference type="Proteomes" id="UP001152795">
    <property type="component" value="Unassembled WGS sequence"/>
</dbReference>
<keyword evidence="2 4" id="KW-0195">Cyclin</keyword>
<keyword evidence="1" id="KW-0132">Cell division</keyword>
<feature type="domain" description="Cyclin C-terminal" evidence="6">
    <location>
        <begin position="238"/>
        <end position="357"/>
    </location>
</feature>
<evidence type="ECO:0000256" key="2">
    <source>
        <dbReference type="ARBA" id="ARBA00023127"/>
    </source>
</evidence>
<comment type="similarity">
    <text evidence="4">Belongs to the cyclin family.</text>
</comment>
<keyword evidence="3" id="KW-0131">Cell cycle</keyword>
<dbReference type="PIRSF" id="PIRSF001771">
    <property type="entry name" value="Cyclin_A_B_D_E"/>
    <property type="match status" value="1"/>
</dbReference>